<gene>
    <name evidence="3" type="ORF">P8935_19970</name>
</gene>
<accession>A0AAU7DGS9</accession>
<reference evidence="3" key="1">
    <citation type="submission" date="2023-03" db="EMBL/GenBank/DDBJ databases">
        <title>Edaphobacter sp.</title>
        <authorList>
            <person name="Huber K.J."/>
            <person name="Papendorf J."/>
            <person name="Pilke C."/>
            <person name="Bunk B."/>
            <person name="Sproeer C."/>
            <person name="Pester M."/>
        </authorList>
    </citation>
    <scope>NUCLEOTIDE SEQUENCE</scope>
    <source>
        <strain evidence="3">DSM 110680</strain>
    </source>
</reference>
<dbReference type="AlphaFoldDB" id="A0AAU7DGS9"/>
<evidence type="ECO:0008006" key="4">
    <source>
        <dbReference type="Google" id="ProtNLM"/>
    </source>
</evidence>
<dbReference type="RefSeq" id="WP_348262068.1">
    <property type="nucleotide sequence ID" value="NZ_CP121196.1"/>
</dbReference>
<keyword evidence="2" id="KW-0732">Signal</keyword>
<dbReference type="EMBL" id="CP121196">
    <property type="protein sequence ID" value="XBH16840.1"/>
    <property type="molecule type" value="Genomic_DNA"/>
</dbReference>
<feature type="signal peptide" evidence="2">
    <location>
        <begin position="1"/>
        <end position="27"/>
    </location>
</feature>
<feature type="chain" id="PRO_5043660940" description="YXWGXW repeat-containing protein" evidence="2">
    <location>
        <begin position="28"/>
        <end position="125"/>
    </location>
</feature>
<protein>
    <recommendedName>
        <fullName evidence="4">YXWGXW repeat-containing protein</fullName>
    </recommendedName>
</protein>
<evidence type="ECO:0000256" key="2">
    <source>
        <dbReference type="SAM" id="SignalP"/>
    </source>
</evidence>
<feature type="region of interest" description="Disordered" evidence="1">
    <location>
        <begin position="92"/>
        <end position="125"/>
    </location>
</feature>
<organism evidence="3">
    <name type="scientific">Telmatobacter sp. DSM 110680</name>
    <dbReference type="NCBI Taxonomy" id="3036704"/>
    <lineage>
        <taxon>Bacteria</taxon>
        <taxon>Pseudomonadati</taxon>
        <taxon>Acidobacteriota</taxon>
        <taxon>Terriglobia</taxon>
        <taxon>Terriglobales</taxon>
        <taxon>Acidobacteriaceae</taxon>
        <taxon>Telmatobacter</taxon>
    </lineage>
</organism>
<evidence type="ECO:0000313" key="3">
    <source>
        <dbReference type="EMBL" id="XBH16840.1"/>
    </source>
</evidence>
<evidence type="ECO:0000256" key="1">
    <source>
        <dbReference type="SAM" id="MobiDB-lite"/>
    </source>
</evidence>
<name>A0AAU7DGS9_9BACT</name>
<sequence length="125" mass="14375">MKNLGKWMLGAAIVAGGLGLGATKAQAAEFRVVVGGPRAYVPPCPGPGYVWVNGYYDGGYWIPGRWNYEGVAYGYGSGNYYRSVDRDDYRRYDRDGDRRFYGDRDDHRRYDRDDHRDHDGDHFRH</sequence>
<proteinExistence type="predicted"/>